<protein>
    <submittedName>
        <fullName evidence="2">Uncharacterized protein</fullName>
    </submittedName>
</protein>
<feature type="compositionally biased region" description="Basic and acidic residues" evidence="1">
    <location>
        <begin position="77"/>
        <end position="89"/>
    </location>
</feature>
<reference evidence="2" key="2">
    <citation type="submission" date="2025-08" db="UniProtKB">
        <authorList>
            <consortium name="Ensembl"/>
        </authorList>
    </citation>
    <scope>IDENTIFICATION</scope>
</reference>
<feature type="region of interest" description="Disordered" evidence="1">
    <location>
        <begin position="1"/>
        <end position="89"/>
    </location>
</feature>
<keyword evidence="3" id="KW-1185">Reference proteome</keyword>
<evidence type="ECO:0000256" key="1">
    <source>
        <dbReference type="SAM" id="MobiDB-lite"/>
    </source>
</evidence>
<name>A0A8C3D485_CORMO</name>
<accession>A0A8U7MUI3</accession>
<reference evidence="3" key="1">
    <citation type="submission" date="2019-10" db="EMBL/GenBank/DDBJ databases">
        <title>Corvus moneduloides (New Caledonian crow) genome, bCorMon1, primary haplotype.</title>
        <authorList>
            <person name="Rutz C."/>
            <person name="Fungtammasan C."/>
            <person name="Mountcastle J."/>
            <person name="Formenti G."/>
            <person name="Chow W."/>
            <person name="Howe K."/>
            <person name="Steele M.P."/>
            <person name="Fernandes J."/>
            <person name="Gilbert M.T.P."/>
            <person name="Fedrigo O."/>
            <person name="Jarvis E.D."/>
            <person name="Gemmell N."/>
        </authorList>
    </citation>
    <scope>NUCLEOTIDE SEQUENCE [LARGE SCALE GENOMIC DNA]</scope>
</reference>
<dbReference type="AlphaFoldDB" id="A0A8C3D485"/>
<accession>A0A8C3D485</accession>
<dbReference type="Ensembl" id="ENSCMUT00000001547.2">
    <property type="protein sequence ID" value="ENSCMUP00000001437.2"/>
    <property type="gene ID" value="ENSCMUG00000000990.2"/>
</dbReference>
<organism evidence="2 3">
    <name type="scientific">Corvus moneduloides</name>
    <name type="common">New Caledonian crow</name>
    <dbReference type="NCBI Taxonomy" id="1196302"/>
    <lineage>
        <taxon>Eukaryota</taxon>
        <taxon>Metazoa</taxon>
        <taxon>Chordata</taxon>
        <taxon>Craniata</taxon>
        <taxon>Vertebrata</taxon>
        <taxon>Euteleostomi</taxon>
        <taxon>Archelosauria</taxon>
        <taxon>Archosauria</taxon>
        <taxon>Dinosauria</taxon>
        <taxon>Saurischia</taxon>
        <taxon>Theropoda</taxon>
        <taxon>Coelurosauria</taxon>
        <taxon>Aves</taxon>
        <taxon>Neognathae</taxon>
        <taxon>Neoaves</taxon>
        <taxon>Telluraves</taxon>
        <taxon>Australaves</taxon>
        <taxon>Passeriformes</taxon>
        <taxon>Corvoidea</taxon>
        <taxon>Corvidae</taxon>
        <taxon>Corvus</taxon>
    </lineage>
</organism>
<dbReference type="Proteomes" id="UP000694553">
    <property type="component" value="Unassembled WGS sequence"/>
</dbReference>
<reference evidence="2" key="3">
    <citation type="submission" date="2025-09" db="UniProtKB">
        <authorList>
            <consortium name="Ensembl"/>
        </authorList>
    </citation>
    <scope>IDENTIFICATION</scope>
</reference>
<proteinExistence type="predicted"/>
<sequence>MSNSCGSPEDAGKQRGRDGKIRREDVDDSQPEGKRLKLGNEGGNSGKDREASAAEDAIMPCSSREEPVPEGGGEGKSVSEDLQRLRERGKGREVTFEIICHPEVGNWASSRVLLLDTSWLLPSVRSAGGGWWEQCLGCRMFPL</sequence>
<feature type="compositionally biased region" description="Basic and acidic residues" evidence="1">
    <location>
        <begin position="10"/>
        <end position="35"/>
    </location>
</feature>
<evidence type="ECO:0000313" key="3">
    <source>
        <dbReference type="Proteomes" id="UP000694553"/>
    </source>
</evidence>
<evidence type="ECO:0000313" key="2">
    <source>
        <dbReference type="Ensembl" id="ENSCMUP00000001437.2"/>
    </source>
</evidence>